<dbReference type="InterPro" id="IPR001279">
    <property type="entry name" value="Metallo-B-lactamas"/>
</dbReference>
<keyword evidence="5" id="KW-0378">Hydrolase</keyword>
<sequence length="291" mass="32940">MMTRFERISEHITIMHAEHETDRPILAVVKGADKTLLIDAGNSPKHAALLQSYLKQEGHPSPDYIVLTHWHWDHTFGLPAWSIPVIAQSGTAEMLRQLAGLEWSKETLRELEDKGIINDQSSSDITKEYSDDVSGIRIIVPDLLFAEQMEIDLGGVTCEIEHVGGDHAADSCYVYVKEDKVLFLGDALGPSIYGGPRYYTPGNFLALITRMHQYEAEIFVESHGIPTAKGEFYQDIHRWEQFALFVAQHGEDTDKIAQEMTGYLNVDSLPNEFIQAMDYFMEGIRRQKDVL</sequence>
<dbReference type="AlphaFoldDB" id="A0A7W3SR09"/>
<comment type="caution">
    <text evidence="5">The sequence shown here is derived from an EMBL/GenBank/DDBJ whole genome shotgun (WGS) entry which is preliminary data.</text>
</comment>
<dbReference type="InterPro" id="IPR036866">
    <property type="entry name" value="RibonucZ/Hydroxyglut_hydro"/>
</dbReference>
<dbReference type="SMART" id="SM00849">
    <property type="entry name" value="Lactamase_B"/>
    <property type="match status" value="1"/>
</dbReference>
<gene>
    <name evidence="5" type="ORF">FHR92_001136</name>
</gene>
<evidence type="ECO:0000313" key="6">
    <source>
        <dbReference type="Proteomes" id="UP000567067"/>
    </source>
</evidence>
<dbReference type="PANTHER" id="PTHR42951:SF4">
    <property type="entry name" value="ACYL-COENZYME A THIOESTERASE MBLAC2"/>
    <property type="match status" value="1"/>
</dbReference>
<keyword evidence="6" id="KW-1185">Reference proteome</keyword>
<name>A0A7W3SR09_9BACL</name>
<dbReference type="GO" id="GO:0016787">
    <property type="term" value="F:hydrolase activity"/>
    <property type="evidence" value="ECO:0007669"/>
    <property type="project" value="UniProtKB-KW"/>
</dbReference>
<dbReference type="RefSeq" id="WP_246334097.1">
    <property type="nucleotide sequence ID" value="NZ_JACJIP010000005.1"/>
</dbReference>
<comment type="function">
    <text evidence="2">Counteracts the endogenous Pycsar antiviral defense system. Phosphodiesterase that enables metal-dependent hydrolysis of host cyclic nucleotide Pycsar defense signals such as cCMP and cUMP.</text>
</comment>
<accession>A0A7W3SR09</accession>
<dbReference type="Gene3D" id="3.60.15.10">
    <property type="entry name" value="Ribonuclease Z/Hydroxyacylglutathione hydrolase-like"/>
    <property type="match status" value="1"/>
</dbReference>
<comment type="catalytic activity">
    <reaction evidence="1">
        <text>3',5'-cyclic CMP + H2O = CMP + H(+)</text>
        <dbReference type="Rhea" id="RHEA:72675"/>
        <dbReference type="ChEBI" id="CHEBI:15377"/>
        <dbReference type="ChEBI" id="CHEBI:15378"/>
        <dbReference type="ChEBI" id="CHEBI:58003"/>
        <dbReference type="ChEBI" id="CHEBI:60377"/>
    </reaction>
    <physiologicalReaction direction="left-to-right" evidence="1">
        <dbReference type="Rhea" id="RHEA:72676"/>
    </physiologicalReaction>
</comment>
<proteinExistence type="predicted"/>
<evidence type="ECO:0000259" key="4">
    <source>
        <dbReference type="SMART" id="SM00849"/>
    </source>
</evidence>
<dbReference type="Proteomes" id="UP000567067">
    <property type="component" value="Unassembled WGS sequence"/>
</dbReference>
<dbReference type="EMBL" id="JACJIP010000005">
    <property type="protein sequence ID" value="MBA9084675.1"/>
    <property type="molecule type" value="Genomic_DNA"/>
</dbReference>
<evidence type="ECO:0000256" key="3">
    <source>
        <dbReference type="ARBA" id="ARBA00048505"/>
    </source>
</evidence>
<organism evidence="5 6">
    <name type="scientific">Fontibacillus solani</name>
    <dbReference type="NCBI Taxonomy" id="1572857"/>
    <lineage>
        <taxon>Bacteria</taxon>
        <taxon>Bacillati</taxon>
        <taxon>Bacillota</taxon>
        <taxon>Bacilli</taxon>
        <taxon>Bacillales</taxon>
        <taxon>Paenibacillaceae</taxon>
        <taxon>Fontibacillus</taxon>
    </lineage>
</organism>
<evidence type="ECO:0000313" key="5">
    <source>
        <dbReference type="EMBL" id="MBA9084675.1"/>
    </source>
</evidence>
<protein>
    <submittedName>
        <fullName evidence="5">Glyoxylase-like metal-dependent hydrolase (Beta-lactamase superfamily II)</fullName>
    </submittedName>
</protein>
<dbReference type="PANTHER" id="PTHR42951">
    <property type="entry name" value="METALLO-BETA-LACTAMASE DOMAIN-CONTAINING"/>
    <property type="match status" value="1"/>
</dbReference>
<comment type="catalytic activity">
    <reaction evidence="3">
        <text>3',5'-cyclic UMP + H2O = UMP + H(+)</text>
        <dbReference type="Rhea" id="RHEA:70575"/>
        <dbReference type="ChEBI" id="CHEBI:15377"/>
        <dbReference type="ChEBI" id="CHEBI:15378"/>
        <dbReference type="ChEBI" id="CHEBI:57865"/>
        <dbReference type="ChEBI" id="CHEBI:184387"/>
    </reaction>
    <physiologicalReaction direction="left-to-right" evidence="3">
        <dbReference type="Rhea" id="RHEA:70576"/>
    </physiologicalReaction>
</comment>
<feature type="domain" description="Metallo-beta-lactamase" evidence="4">
    <location>
        <begin position="22"/>
        <end position="223"/>
    </location>
</feature>
<evidence type="ECO:0000256" key="2">
    <source>
        <dbReference type="ARBA" id="ARBA00034301"/>
    </source>
</evidence>
<dbReference type="Pfam" id="PF00753">
    <property type="entry name" value="Lactamase_B"/>
    <property type="match status" value="1"/>
</dbReference>
<dbReference type="SUPFAM" id="SSF56281">
    <property type="entry name" value="Metallo-hydrolase/oxidoreductase"/>
    <property type="match status" value="1"/>
</dbReference>
<reference evidence="5 6" key="1">
    <citation type="submission" date="2020-08" db="EMBL/GenBank/DDBJ databases">
        <title>Genomic Encyclopedia of Type Strains, Phase III (KMG-III): the genomes of soil and plant-associated and newly described type strains.</title>
        <authorList>
            <person name="Whitman W."/>
        </authorList>
    </citation>
    <scope>NUCLEOTIDE SEQUENCE [LARGE SCALE GENOMIC DNA]</scope>
    <source>
        <strain evidence="5 6">CECT 8693</strain>
    </source>
</reference>
<evidence type="ECO:0000256" key="1">
    <source>
        <dbReference type="ARBA" id="ARBA00034221"/>
    </source>
</evidence>
<dbReference type="InterPro" id="IPR050855">
    <property type="entry name" value="NDM-1-like"/>
</dbReference>